<dbReference type="AlphaFoldDB" id="A0A7G9YDN6"/>
<dbReference type="InterPro" id="IPR011335">
    <property type="entry name" value="Restrct_endonuc-II-like"/>
</dbReference>
<dbReference type="InterPro" id="IPR004256">
    <property type="entry name" value="DUF234"/>
</dbReference>
<dbReference type="Gene3D" id="3.40.50.300">
    <property type="entry name" value="P-loop containing nucleotide triphosphate hydrolases"/>
    <property type="match status" value="1"/>
</dbReference>
<dbReference type="Pfam" id="PF01637">
    <property type="entry name" value="ATPase_2"/>
    <property type="match status" value="1"/>
</dbReference>
<evidence type="ECO:0000259" key="1">
    <source>
        <dbReference type="Pfam" id="PF01637"/>
    </source>
</evidence>
<dbReference type="InterPro" id="IPR036390">
    <property type="entry name" value="WH_DNA-bd_sf"/>
</dbReference>
<protein>
    <recommendedName>
        <fullName evidence="4">ATP-binding protein</fullName>
    </recommendedName>
</protein>
<dbReference type="PANTHER" id="PTHR34704">
    <property type="entry name" value="ATPASE"/>
    <property type="match status" value="1"/>
</dbReference>
<feature type="domain" description="ATPase" evidence="1">
    <location>
        <begin position="6"/>
        <end position="207"/>
    </location>
</feature>
<dbReference type="GO" id="GO:0005524">
    <property type="term" value="F:ATP binding"/>
    <property type="evidence" value="ECO:0007669"/>
    <property type="project" value="InterPro"/>
</dbReference>
<dbReference type="GO" id="GO:0003676">
    <property type="term" value="F:nucleic acid binding"/>
    <property type="evidence" value="ECO:0007669"/>
    <property type="project" value="InterPro"/>
</dbReference>
<dbReference type="SUPFAM" id="SSF46785">
    <property type="entry name" value="Winged helix' DNA-binding domain"/>
    <property type="match status" value="1"/>
</dbReference>
<dbReference type="InterPro" id="IPR011579">
    <property type="entry name" value="ATPase_dom"/>
</dbReference>
<dbReference type="SUPFAM" id="SSF52540">
    <property type="entry name" value="P-loop containing nucleoside triphosphate hydrolases"/>
    <property type="match status" value="1"/>
</dbReference>
<dbReference type="InterPro" id="IPR011856">
    <property type="entry name" value="tRNA_endonuc-like_dom_sf"/>
</dbReference>
<proteinExistence type="predicted"/>
<dbReference type="EMBL" id="MT631169">
    <property type="protein sequence ID" value="QNO46120.1"/>
    <property type="molecule type" value="Genomic_DNA"/>
</dbReference>
<name>A0A7G9YDN6_9EURY</name>
<organism evidence="3">
    <name type="scientific">Candidatus Methanogaster sp. ANME-2c ERB4</name>
    <dbReference type="NCBI Taxonomy" id="2759911"/>
    <lineage>
        <taxon>Archaea</taxon>
        <taxon>Methanobacteriati</taxon>
        <taxon>Methanobacteriota</taxon>
        <taxon>Stenosarchaea group</taxon>
        <taxon>Methanomicrobia</taxon>
        <taxon>Methanosarcinales</taxon>
        <taxon>ANME-2 cluster</taxon>
        <taxon>Candidatus Methanogasteraceae</taxon>
        <taxon>Candidatus Methanogaster</taxon>
    </lineage>
</organism>
<accession>A0A7G9YDN6</accession>
<dbReference type="InterPro" id="IPR027417">
    <property type="entry name" value="P-loop_NTPase"/>
</dbReference>
<gene>
    <name evidence="3" type="ORF">MFHEKKGA_00013</name>
</gene>
<reference evidence="3" key="1">
    <citation type="submission" date="2020-06" db="EMBL/GenBank/DDBJ databases">
        <title>Unique genomic features of the anaerobic methanotrophic archaea.</title>
        <authorList>
            <person name="Chadwick G.L."/>
            <person name="Skennerton C.T."/>
            <person name="Laso-Perez R."/>
            <person name="Leu A.O."/>
            <person name="Speth D.R."/>
            <person name="Yu H."/>
            <person name="Morgan-Lang C."/>
            <person name="Hatzenpichler R."/>
            <person name="Goudeau D."/>
            <person name="Malmstrom R."/>
            <person name="Brazelton W.J."/>
            <person name="Woyke T."/>
            <person name="Hallam S.J."/>
            <person name="Tyson G.W."/>
            <person name="Wegener G."/>
            <person name="Boetius A."/>
            <person name="Orphan V."/>
        </authorList>
    </citation>
    <scope>NUCLEOTIDE SEQUENCE</scope>
</reference>
<evidence type="ECO:0000259" key="2">
    <source>
        <dbReference type="Pfam" id="PF03008"/>
    </source>
</evidence>
<evidence type="ECO:0008006" key="4">
    <source>
        <dbReference type="Google" id="ProtNLM"/>
    </source>
</evidence>
<sequence length="462" mass="54100">MEYPEFVDRDEELATLRKRFSNRGAEFIVVYGKRRIGKSALLQKFMEDADGIHFFCRIESEKEMLERFSARIAEEMDMEYLKEAPFTTWDSLLEFFIRNTTDNFAIVFDEFPYAVSANPTLPSVFQDYWDTKLKKTDLKIIICGSSVAMMESLLGYKSPLYGRRTTQMHIDQMNFKNSCRFMGNYSFEEKITVYSICGGTPAYLMEFGDAPLNRCIEDKIFKKDAFMYNEVPFLLREELKEPRIYFSILNAISIGKTTLSEIVNHTGYEKGIITKYLSVLSDLKLVSRQIPVTEGVKSRKGIYVLRDNFFVFWFRYVFNNMEMIEKNLSSELVKSIVEQSNEMCSCTFEKICVEFLLMKRPFDFTRIGSWWYGESEIDIIALNDNTKEILFCECKYTNRMLDTDIYHNLIEKTRSVKWGSPERKETYCLISKSGFTKKMKKLAAIDNVPLFDLSDLEKSFAE</sequence>
<dbReference type="SUPFAM" id="SSF52980">
    <property type="entry name" value="Restriction endonuclease-like"/>
    <property type="match status" value="1"/>
</dbReference>
<evidence type="ECO:0000313" key="3">
    <source>
        <dbReference type="EMBL" id="QNO46120.1"/>
    </source>
</evidence>
<dbReference type="Gene3D" id="3.40.1350.10">
    <property type="match status" value="1"/>
</dbReference>
<feature type="domain" description="DUF234" evidence="2">
    <location>
        <begin position="313"/>
        <end position="398"/>
    </location>
</feature>
<dbReference type="Pfam" id="PF03008">
    <property type="entry name" value="DUF234"/>
    <property type="match status" value="1"/>
</dbReference>
<dbReference type="PANTHER" id="PTHR34704:SF1">
    <property type="entry name" value="ATPASE"/>
    <property type="match status" value="1"/>
</dbReference>